<evidence type="ECO:0000256" key="2">
    <source>
        <dbReference type="ARBA" id="ARBA00022643"/>
    </source>
</evidence>
<dbReference type="SUPFAM" id="SSF52218">
    <property type="entry name" value="Flavoproteins"/>
    <property type="match status" value="1"/>
</dbReference>
<evidence type="ECO:0000313" key="5">
    <source>
        <dbReference type="Proteomes" id="UP000270261"/>
    </source>
</evidence>
<dbReference type="GO" id="GO:0010181">
    <property type="term" value="F:FMN binding"/>
    <property type="evidence" value="ECO:0007669"/>
    <property type="project" value="InterPro"/>
</dbReference>
<name>A0A3R8T223_9BURK</name>
<dbReference type="PANTHER" id="PTHR39201">
    <property type="entry name" value="EXPORTED PROTEIN-RELATED"/>
    <property type="match status" value="1"/>
</dbReference>
<gene>
    <name evidence="4" type="ORF">EHV23_09510</name>
</gene>
<dbReference type="InterPro" id="IPR029039">
    <property type="entry name" value="Flavoprotein-like_sf"/>
</dbReference>
<feature type="domain" description="Flavodoxin-like" evidence="3">
    <location>
        <begin position="8"/>
        <end position="174"/>
    </location>
</feature>
<keyword evidence="1" id="KW-0285">Flavoprotein</keyword>
<reference evidence="4 5" key="1">
    <citation type="submission" date="2018-11" db="EMBL/GenBank/DDBJ databases">
        <title>Genome sequencing of Lautropia sp. KCOM 2505 (= ChDC F240).</title>
        <authorList>
            <person name="Kook J.-K."/>
            <person name="Park S.-N."/>
            <person name="Lim Y.K."/>
        </authorList>
    </citation>
    <scope>NUCLEOTIDE SEQUENCE [LARGE SCALE GENOMIC DNA]</scope>
    <source>
        <strain evidence="4 5">KCOM 2505</strain>
    </source>
</reference>
<dbReference type="InterPro" id="IPR008254">
    <property type="entry name" value="Flavodoxin/NO_synth"/>
</dbReference>
<evidence type="ECO:0000259" key="3">
    <source>
        <dbReference type="PROSITE" id="PS50902"/>
    </source>
</evidence>
<keyword evidence="5" id="KW-1185">Reference proteome</keyword>
<dbReference type="Proteomes" id="UP000270261">
    <property type="component" value="Unassembled WGS sequence"/>
</dbReference>
<dbReference type="OrthoDB" id="9806505at2"/>
<sequence>MPSAFAKDLIVYLSRSHNTEAVARMIQTETGGELVALELQKPYPENYRATVAQVQMEDESGYLPPLRTRIDNLQQFNRVFIGFPTWGMQLPPPIRSFLASHDLKGKTVAPFNTHAGYGVGSGFEEINRLCKGCRVTPGLSLQGGRERDGILFVMEGTKAEESRAQVRQWLSRLK</sequence>
<dbReference type="PANTHER" id="PTHR39201:SF1">
    <property type="entry name" value="FLAVODOXIN-LIKE DOMAIN-CONTAINING PROTEIN"/>
    <property type="match status" value="1"/>
</dbReference>
<protein>
    <submittedName>
        <fullName evidence="4">Flavodoxin</fullName>
    </submittedName>
</protein>
<dbReference type="EMBL" id="RRUE01000002">
    <property type="protein sequence ID" value="RRN44606.1"/>
    <property type="molecule type" value="Genomic_DNA"/>
</dbReference>
<evidence type="ECO:0000256" key="1">
    <source>
        <dbReference type="ARBA" id="ARBA00022630"/>
    </source>
</evidence>
<evidence type="ECO:0000313" key="4">
    <source>
        <dbReference type="EMBL" id="RRN44606.1"/>
    </source>
</evidence>
<organism evidence="4 5">
    <name type="scientific">Lautropia dentalis</name>
    <dbReference type="NCBI Taxonomy" id="2490857"/>
    <lineage>
        <taxon>Bacteria</taxon>
        <taxon>Pseudomonadati</taxon>
        <taxon>Pseudomonadota</taxon>
        <taxon>Betaproteobacteria</taxon>
        <taxon>Burkholderiales</taxon>
        <taxon>Burkholderiaceae</taxon>
        <taxon>Lautropia</taxon>
    </lineage>
</organism>
<dbReference type="Pfam" id="PF12682">
    <property type="entry name" value="Flavodoxin_4"/>
    <property type="match status" value="1"/>
</dbReference>
<comment type="caution">
    <text evidence="4">The sequence shown here is derived from an EMBL/GenBank/DDBJ whole genome shotgun (WGS) entry which is preliminary data.</text>
</comment>
<dbReference type="AlphaFoldDB" id="A0A3R8T223"/>
<dbReference type="PROSITE" id="PS50902">
    <property type="entry name" value="FLAVODOXIN_LIKE"/>
    <property type="match status" value="1"/>
</dbReference>
<proteinExistence type="predicted"/>
<dbReference type="Gene3D" id="3.40.50.360">
    <property type="match status" value="1"/>
</dbReference>
<accession>A0A3R8T223</accession>
<keyword evidence="2" id="KW-0288">FMN</keyword>